<dbReference type="InterPro" id="IPR045431">
    <property type="entry name" value="EAD2"/>
</dbReference>
<dbReference type="Proteomes" id="UP000323454">
    <property type="component" value="Unassembled WGS sequence"/>
</dbReference>
<reference evidence="3 4" key="2">
    <citation type="submission" date="2019-09" db="EMBL/GenBank/DDBJ databases">
        <authorList>
            <person name="Jin C."/>
        </authorList>
    </citation>
    <scope>NUCLEOTIDE SEQUENCE [LARGE SCALE GENOMIC DNA]</scope>
    <source>
        <strain evidence="3 4">AN110305</strain>
    </source>
</reference>
<proteinExistence type="predicted"/>
<dbReference type="Pfam" id="PF19956">
    <property type="entry name" value="EAD2"/>
    <property type="match status" value="1"/>
</dbReference>
<dbReference type="Gene3D" id="3.30.70.1230">
    <property type="entry name" value="Nucleotide cyclase"/>
    <property type="match status" value="1"/>
</dbReference>
<evidence type="ECO:0000313" key="4">
    <source>
        <dbReference type="Proteomes" id="UP000323454"/>
    </source>
</evidence>
<accession>A0A5B2XQA3</accession>
<evidence type="ECO:0000259" key="2">
    <source>
        <dbReference type="Pfam" id="PF19956"/>
    </source>
</evidence>
<reference evidence="3 4" key="1">
    <citation type="submission" date="2019-09" db="EMBL/GenBank/DDBJ databases">
        <title>Goodfellowia gen. nov., a new genus of the Pseudonocardineae related to Actinoalloteichus, containing Goodfellowia coeruleoviolacea gen. nov., comb. nov. gen. nov., comb. nov.</title>
        <authorList>
            <person name="Labeda D."/>
        </authorList>
    </citation>
    <scope>NUCLEOTIDE SEQUENCE [LARGE SCALE GENOMIC DNA]</scope>
    <source>
        <strain evidence="3 4">AN110305</strain>
    </source>
</reference>
<keyword evidence="4" id="KW-1185">Reference proteome</keyword>
<dbReference type="InterPro" id="IPR029787">
    <property type="entry name" value="Nucleotide_cyclase"/>
</dbReference>
<dbReference type="EMBL" id="VUOB01000009">
    <property type="protein sequence ID" value="KAA2265120.1"/>
    <property type="molecule type" value="Genomic_DNA"/>
</dbReference>
<name>A0A5B2XQA3_9PSEU</name>
<gene>
    <name evidence="3" type="ORF">F0L68_05530</name>
</gene>
<dbReference type="OrthoDB" id="3482507at2"/>
<comment type="caution">
    <text evidence="3">The sequence shown here is derived from an EMBL/GenBank/DDBJ whole genome shotgun (WGS) entry which is preliminary data.</text>
</comment>
<sequence length="321" mass="35035">MDPGSEAVPRTIAVVDVASYGDPTRTNLHRLAVREGLYNLMETACHESSIGWGRCRTDDMGDGLLLLLPPDIPKILLVDRLPQRLASGLRRHNGDHSDGARIRLRLALHAGEVYHDQHGLASEAVIHASRILEAPEAKQALEKSTTNLMLIASEWFYDAVVCHDPAAEPDSFRQIAVNVKETRGSAWIRLVGEHPPGLSVGEHPPQKSPAPAQPRSAGVDSRGPTLAELGKIVTILLETPGFDTREGRDLVLSQLDSEVWSAIARQRTARADVASIVRTCWRYPGALRELVEAIRFFAMGSIAMGRLDAAVAEVIENPPDE</sequence>
<protein>
    <recommendedName>
        <fullName evidence="2">Effector-associated domain-containing protein</fullName>
    </recommendedName>
</protein>
<dbReference type="RefSeq" id="WP_149848372.1">
    <property type="nucleotide sequence ID" value="NZ_VUOB01000009.1"/>
</dbReference>
<feature type="domain" description="Effector-associated" evidence="2">
    <location>
        <begin position="233"/>
        <end position="312"/>
    </location>
</feature>
<dbReference type="AlphaFoldDB" id="A0A5B2XQA3"/>
<feature type="region of interest" description="Disordered" evidence="1">
    <location>
        <begin position="196"/>
        <end position="221"/>
    </location>
</feature>
<evidence type="ECO:0000313" key="3">
    <source>
        <dbReference type="EMBL" id="KAA2265120.1"/>
    </source>
</evidence>
<evidence type="ECO:0000256" key="1">
    <source>
        <dbReference type="SAM" id="MobiDB-lite"/>
    </source>
</evidence>
<organism evidence="3 4">
    <name type="scientific">Solihabitans fulvus</name>
    <dbReference type="NCBI Taxonomy" id="1892852"/>
    <lineage>
        <taxon>Bacteria</taxon>
        <taxon>Bacillati</taxon>
        <taxon>Actinomycetota</taxon>
        <taxon>Actinomycetes</taxon>
        <taxon>Pseudonocardiales</taxon>
        <taxon>Pseudonocardiaceae</taxon>
        <taxon>Solihabitans</taxon>
    </lineage>
</organism>